<sequence length="41" mass="4699">LGLIEAMMQFEKVFLAQVQAKFGSQVEEKFKKLALILNNQD</sequence>
<keyword evidence="2" id="KW-1185">Reference proteome</keyword>
<reference evidence="1 2" key="1">
    <citation type="submission" date="2021-06" db="EMBL/GenBank/DDBJ databases">
        <authorList>
            <person name="Kallberg Y."/>
            <person name="Tangrot J."/>
            <person name="Rosling A."/>
        </authorList>
    </citation>
    <scope>NUCLEOTIDE SEQUENCE [LARGE SCALE GENOMIC DNA]</scope>
    <source>
        <strain evidence="1 2">120-4 pot B 10/14</strain>
    </source>
</reference>
<evidence type="ECO:0000313" key="1">
    <source>
        <dbReference type="EMBL" id="CAG8737695.1"/>
    </source>
</evidence>
<accession>A0ABN7V6P1</accession>
<gene>
    <name evidence="1" type="ORF">GMARGA_LOCUS15044</name>
</gene>
<dbReference type="EMBL" id="CAJVQB010010208">
    <property type="protein sequence ID" value="CAG8737695.1"/>
    <property type="molecule type" value="Genomic_DNA"/>
</dbReference>
<protein>
    <submittedName>
        <fullName evidence="1">42911_t:CDS:1</fullName>
    </submittedName>
</protein>
<name>A0ABN7V6P1_GIGMA</name>
<feature type="non-terminal residue" evidence="1">
    <location>
        <position position="1"/>
    </location>
</feature>
<comment type="caution">
    <text evidence="1">The sequence shown here is derived from an EMBL/GenBank/DDBJ whole genome shotgun (WGS) entry which is preliminary data.</text>
</comment>
<proteinExistence type="predicted"/>
<dbReference type="Proteomes" id="UP000789901">
    <property type="component" value="Unassembled WGS sequence"/>
</dbReference>
<evidence type="ECO:0000313" key="2">
    <source>
        <dbReference type="Proteomes" id="UP000789901"/>
    </source>
</evidence>
<organism evidence="1 2">
    <name type="scientific">Gigaspora margarita</name>
    <dbReference type="NCBI Taxonomy" id="4874"/>
    <lineage>
        <taxon>Eukaryota</taxon>
        <taxon>Fungi</taxon>
        <taxon>Fungi incertae sedis</taxon>
        <taxon>Mucoromycota</taxon>
        <taxon>Glomeromycotina</taxon>
        <taxon>Glomeromycetes</taxon>
        <taxon>Diversisporales</taxon>
        <taxon>Gigasporaceae</taxon>
        <taxon>Gigaspora</taxon>
    </lineage>
</organism>